<evidence type="ECO:0000313" key="1">
    <source>
        <dbReference type="EMBL" id="UQZ86723.1"/>
    </source>
</evidence>
<evidence type="ECO:0008006" key="3">
    <source>
        <dbReference type="Google" id="ProtNLM"/>
    </source>
</evidence>
<reference evidence="1" key="2">
    <citation type="journal article" date="2021" name="J Anim Sci Technol">
        <title>Complete genome sequence of Paenibacillus konkukensis sp. nov. SK3146 as a potential probiotic strain.</title>
        <authorList>
            <person name="Jung H.I."/>
            <person name="Park S."/>
            <person name="Niu K.M."/>
            <person name="Lee S.W."/>
            <person name="Kothari D."/>
            <person name="Yi K.J."/>
            <person name="Kim S.K."/>
        </authorList>
    </citation>
    <scope>NUCLEOTIDE SEQUENCE</scope>
    <source>
        <strain evidence="1">SK3146</strain>
    </source>
</reference>
<accession>A0ABY4RXJ2</accession>
<organism evidence="1 2">
    <name type="scientific">Paenibacillus konkukensis</name>
    <dbReference type="NCBI Taxonomy" id="2020716"/>
    <lineage>
        <taxon>Bacteria</taxon>
        <taxon>Bacillati</taxon>
        <taxon>Bacillota</taxon>
        <taxon>Bacilli</taxon>
        <taxon>Bacillales</taxon>
        <taxon>Paenibacillaceae</taxon>
        <taxon>Paenibacillus</taxon>
    </lineage>
</organism>
<reference evidence="1" key="1">
    <citation type="submission" date="2018-02" db="EMBL/GenBank/DDBJ databases">
        <authorList>
            <person name="Kim S.-K."/>
            <person name="Jung H.-I."/>
            <person name="Lee S.-W."/>
        </authorList>
    </citation>
    <scope>NUCLEOTIDE SEQUENCE</scope>
    <source>
        <strain evidence="1">SK3146</strain>
    </source>
</reference>
<evidence type="ECO:0000313" key="2">
    <source>
        <dbReference type="Proteomes" id="UP001057134"/>
    </source>
</evidence>
<protein>
    <recommendedName>
        <fullName evidence="3">Non-ribosomal peptide synthetase module</fullName>
    </recommendedName>
</protein>
<dbReference type="Proteomes" id="UP001057134">
    <property type="component" value="Chromosome"/>
</dbReference>
<name>A0ABY4RXJ2_9BACL</name>
<gene>
    <name evidence="1" type="ORF">SK3146_06016</name>
</gene>
<keyword evidence="2" id="KW-1185">Reference proteome</keyword>
<proteinExistence type="predicted"/>
<sequence>MAKRLATQYVKTCLQLTEAEMAMFIQLFVDHQASLQVKVLENGNQELVLLDNESGKEIVLPFEREMNTYVCRGTCSITDKNLVNTMRKAVSTFKGSATVHRIYETYTMIYEYEHGSVVKIVERKGQSDRVIYEYKDTAGMLERLFRKDGVEQEIQSIKIQINQMLDLRNDMGDPAVREQIDDRLYQLTHRLFVLEA</sequence>
<dbReference type="RefSeq" id="WP_249862232.1">
    <property type="nucleotide sequence ID" value="NZ_CP027059.1"/>
</dbReference>
<dbReference type="EMBL" id="CP027059">
    <property type="protein sequence ID" value="UQZ86723.1"/>
    <property type="molecule type" value="Genomic_DNA"/>
</dbReference>